<name>A0ABP0LUL5_9DINO</name>
<protein>
    <submittedName>
        <fullName evidence="1">Uncharacterized protein</fullName>
    </submittedName>
</protein>
<accession>A0ABP0LUL5</accession>
<reference evidence="1 2" key="1">
    <citation type="submission" date="2024-02" db="EMBL/GenBank/DDBJ databases">
        <authorList>
            <person name="Chen Y."/>
            <person name="Shah S."/>
            <person name="Dougan E. K."/>
            <person name="Thang M."/>
            <person name="Chan C."/>
        </authorList>
    </citation>
    <scope>NUCLEOTIDE SEQUENCE [LARGE SCALE GENOMIC DNA]</scope>
</reference>
<sequence>MAAGGWKRELCNLISTGLLDHKTFRYLYQDNSFGFTEDGHHTKLLQKRLQTHVDLVVKLLVKRSSSLAAQYLRPPFRYAPLLDHSKRKVMQEKIQSDWTKILGKEAEFEAGHEVPALELIHVLKASFVRLFYLMNEQDLQSKSVEPAALVMMGVACRLSKEFQQMMAYKSGQHWWPATTAQSLFNEV</sequence>
<feature type="non-terminal residue" evidence="1">
    <location>
        <position position="187"/>
    </location>
</feature>
<gene>
    <name evidence="1" type="ORF">CCMP2556_LOCUS22669</name>
</gene>
<evidence type="ECO:0000313" key="2">
    <source>
        <dbReference type="Proteomes" id="UP001642484"/>
    </source>
</evidence>
<dbReference type="Proteomes" id="UP001642484">
    <property type="component" value="Unassembled WGS sequence"/>
</dbReference>
<organism evidence="1 2">
    <name type="scientific">Durusdinium trenchii</name>
    <dbReference type="NCBI Taxonomy" id="1381693"/>
    <lineage>
        <taxon>Eukaryota</taxon>
        <taxon>Sar</taxon>
        <taxon>Alveolata</taxon>
        <taxon>Dinophyceae</taxon>
        <taxon>Suessiales</taxon>
        <taxon>Symbiodiniaceae</taxon>
        <taxon>Durusdinium</taxon>
    </lineage>
</organism>
<evidence type="ECO:0000313" key="1">
    <source>
        <dbReference type="EMBL" id="CAK9042638.1"/>
    </source>
</evidence>
<proteinExistence type="predicted"/>
<comment type="caution">
    <text evidence="1">The sequence shown here is derived from an EMBL/GenBank/DDBJ whole genome shotgun (WGS) entry which is preliminary data.</text>
</comment>
<dbReference type="EMBL" id="CAXAMN010014166">
    <property type="protein sequence ID" value="CAK9042638.1"/>
    <property type="molecule type" value="Genomic_DNA"/>
</dbReference>
<keyword evidence="2" id="KW-1185">Reference proteome</keyword>